<name>A0A8J6LHG1_TENMO</name>
<proteinExistence type="inferred from homology"/>
<comment type="similarity">
    <text evidence="4 14">Belongs to the cytochrome P450 family.</text>
</comment>
<accession>A0A8J6LHG1</accession>
<comment type="cofactor">
    <cofactor evidence="1 13">
        <name>heme</name>
        <dbReference type="ChEBI" id="CHEBI:30413"/>
    </cofactor>
</comment>
<dbReference type="FunFam" id="1.10.630.10:FF:000042">
    <property type="entry name" value="Cytochrome P450"/>
    <property type="match status" value="1"/>
</dbReference>
<reference evidence="15" key="1">
    <citation type="journal article" date="2020" name="J Insects Food Feed">
        <title>The yellow mealworm (Tenebrio molitor) genome: a resource for the emerging insects as food and feed industry.</title>
        <authorList>
            <person name="Eriksson T."/>
            <person name="Andere A."/>
            <person name="Kelstrup H."/>
            <person name="Emery V."/>
            <person name="Picard C."/>
        </authorList>
    </citation>
    <scope>NUCLEOTIDE SEQUENCE</scope>
    <source>
        <strain evidence="15">Stoneville</strain>
        <tissue evidence="15">Whole head</tissue>
    </source>
</reference>
<dbReference type="GO" id="GO:0016705">
    <property type="term" value="F:oxidoreductase activity, acting on paired donors, with incorporation or reduction of molecular oxygen"/>
    <property type="evidence" value="ECO:0007669"/>
    <property type="project" value="InterPro"/>
</dbReference>
<sequence length="495" mass="58215">MIFIYLLCLLLLIYYVFIKSTNYWETKGIPHEKSFPIFGSFYKVAMRRQAFSERIREIYEKYRAPYVGVYIFNKPALMVRSPELLKKILVKDFDKFINRPVASNEHVDPISFYSLFSAQDSTWKDLRSKMSPVFTSEKIKLMLPLMKECAKELKSYLSERSGQTIEAKSVFKRYTVDIISSCAFGINSYCLKDDNSEMMEVATRLVDQKSLIRNISMFSFFFFPKLVNLFKLTFTEKTATKYLHDVYNKTTKERERMSIVRNDLIDLLRNLKKNETFADKYKFGWYELKLAAQAITFFSAGNETTATMLSFVLYELALNQEVQDRLRQEVRENCDENGDFTYEALHKMKYLDMVLKEIHRKYPFTTFLIRETFDNYTFEETGLTIEKGVSIFIPLAGLHYDPEYYPNPEKYDPERFSDENKANRVPYTFMPFGEGPRICIGERFAHLVSKLALSYVIKDFVFERTDATPVPLEMQPSAFFLQNKQALMLKVVKAK</sequence>
<evidence type="ECO:0000256" key="11">
    <source>
        <dbReference type="ARBA" id="ARBA00023033"/>
    </source>
</evidence>
<keyword evidence="7" id="KW-0256">Endoplasmic reticulum</keyword>
<keyword evidence="12" id="KW-0472">Membrane</keyword>
<evidence type="ECO:0000313" key="16">
    <source>
        <dbReference type="Proteomes" id="UP000719412"/>
    </source>
</evidence>
<evidence type="ECO:0000256" key="9">
    <source>
        <dbReference type="ARBA" id="ARBA00023002"/>
    </source>
</evidence>
<dbReference type="PRINTS" id="PR00385">
    <property type="entry name" value="P450"/>
</dbReference>
<dbReference type="InterPro" id="IPR017972">
    <property type="entry name" value="Cyt_P450_CS"/>
</dbReference>
<organism evidence="15 16">
    <name type="scientific">Tenebrio molitor</name>
    <name type="common">Yellow mealworm beetle</name>
    <dbReference type="NCBI Taxonomy" id="7067"/>
    <lineage>
        <taxon>Eukaryota</taxon>
        <taxon>Metazoa</taxon>
        <taxon>Ecdysozoa</taxon>
        <taxon>Arthropoda</taxon>
        <taxon>Hexapoda</taxon>
        <taxon>Insecta</taxon>
        <taxon>Pterygota</taxon>
        <taxon>Neoptera</taxon>
        <taxon>Endopterygota</taxon>
        <taxon>Coleoptera</taxon>
        <taxon>Polyphaga</taxon>
        <taxon>Cucujiformia</taxon>
        <taxon>Tenebrionidae</taxon>
        <taxon>Tenebrio</taxon>
    </lineage>
</organism>
<reference evidence="15" key="2">
    <citation type="submission" date="2021-08" db="EMBL/GenBank/DDBJ databases">
        <authorList>
            <person name="Eriksson T."/>
        </authorList>
    </citation>
    <scope>NUCLEOTIDE SEQUENCE</scope>
    <source>
        <strain evidence="15">Stoneville</strain>
        <tissue evidence="15">Whole head</tissue>
    </source>
</reference>
<comment type="subcellular location">
    <subcellularLocation>
        <location evidence="3">Endoplasmic reticulum membrane</location>
        <topology evidence="3">Peripheral membrane protein</topology>
    </subcellularLocation>
    <subcellularLocation>
        <location evidence="2">Microsome membrane</location>
        <topology evidence="2">Peripheral membrane protein</topology>
    </subcellularLocation>
</comment>
<evidence type="ECO:0000256" key="8">
    <source>
        <dbReference type="ARBA" id="ARBA00022848"/>
    </source>
</evidence>
<dbReference type="GO" id="GO:0005506">
    <property type="term" value="F:iron ion binding"/>
    <property type="evidence" value="ECO:0007669"/>
    <property type="project" value="InterPro"/>
</dbReference>
<protein>
    <recommendedName>
        <fullName evidence="17">Cytochrome P450 monooxygenase</fullName>
    </recommendedName>
</protein>
<dbReference type="InterPro" id="IPR002401">
    <property type="entry name" value="Cyt_P450_E_grp-I"/>
</dbReference>
<dbReference type="CDD" id="cd11056">
    <property type="entry name" value="CYP6-like"/>
    <property type="match status" value="1"/>
</dbReference>
<keyword evidence="9 14" id="KW-0560">Oxidoreductase</keyword>
<evidence type="ECO:0000256" key="3">
    <source>
        <dbReference type="ARBA" id="ARBA00004406"/>
    </source>
</evidence>
<keyword evidence="11 14" id="KW-0503">Monooxygenase</keyword>
<dbReference type="Gene3D" id="1.10.630.10">
    <property type="entry name" value="Cytochrome P450"/>
    <property type="match status" value="1"/>
</dbReference>
<dbReference type="InterPro" id="IPR001128">
    <property type="entry name" value="Cyt_P450"/>
</dbReference>
<evidence type="ECO:0000256" key="4">
    <source>
        <dbReference type="ARBA" id="ARBA00010617"/>
    </source>
</evidence>
<dbReference type="GO" id="GO:0020037">
    <property type="term" value="F:heme binding"/>
    <property type="evidence" value="ECO:0007669"/>
    <property type="project" value="InterPro"/>
</dbReference>
<keyword evidence="5 13" id="KW-0349">Heme</keyword>
<dbReference type="InterPro" id="IPR050476">
    <property type="entry name" value="Insect_CytP450_Detox"/>
</dbReference>
<dbReference type="GO" id="GO:0004497">
    <property type="term" value="F:monooxygenase activity"/>
    <property type="evidence" value="ECO:0007669"/>
    <property type="project" value="UniProtKB-KW"/>
</dbReference>
<evidence type="ECO:0008006" key="17">
    <source>
        <dbReference type="Google" id="ProtNLM"/>
    </source>
</evidence>
<evidence type="ECO:0000256" key="5">
    <source>
        <dbReference type="ARBA" id="ARBA00022617"/>
    </source>
</evidence>
<evidence type="ECO:0000256" key="2">
    <source>
        <dbReference type="ARBA" id="ARBA00004174"/>
    </source>
</evidence>
<dbReference type="PANTHER" id="PTHR24292">
    <property type="entry name" value="CYTOCHROME P450"/>
    <property type="match status" value="1"/>
</dbReference>
<keyword evidence="10 13" id="KW-0408">Iron</keyword>
<evidence type="ECO:0000256" key="10">
    <source>
        <dbReference type="ARBA" id="ARBA00023004"/>
    </source>
</evidence>
<keyword evidence="6 13" id="KW-0479">Metal-binding</keyword>
<dbReference type="Pfam" id="PF00067">
    <property type="entry name" value="p450"/>
    <property type="match status" value="1"/>
</dbReference>
<evidence type="ECO:0000256" key="13">
    <source>
        <dbReference type="PIRSR" id="PIRSR602401-1"/>
    </source>
</evidence>
<evidence type="ECO:0000256" key="1">
    <source>
        <dbReference type="ARBA" id="ARBA00001971"/>
    </source>
</evidence>
<dbReference type="SUPFAM" id="SSF48264">
    <property type="entry name" value="Cytochrome P450"/>
    <property type="match status" value="1"/>
</dbReference>
<dbReference type="PROSITE" id="PS00086">
    <property type="entry name" value="CYTOCHROME_P450"/>
    <property type="match status" value="1"/>
</dbReference>
<evidence type="ECO:0000256" key="12">
    <source>
        <dbReference type="ARBA" id="ARBA00023136"/>
    </source>
</evidence>
<feature type="binding site" description="axial binding residue" evidence="13">
    <location>
        <position position="439"/>
    </location>
    <ligand>
        <name>heme</name>
        <dbReference type="ChEBI" id="CHEBI:30413"/>
    </ligand>
    <ligandPart>
        <name>Fe</name>
        <dbReference type="ChEBI" id="CHEBI:18248"/>
    </ligandPart>
</feature>
<evidence type="ECO:0000256" key="14">
    <source>
        <dbReference type="RuleBase" id="RU000461"/>
    </source>
</evidence>
<gene>
    <name evidence="15" type="ORF">GEV33_009259</name>
</gene>
<dbReference type="InterPro" id="IPR036396">
    <property type="entry name" value="Cyt_P450_sf"/>
</dbReference>
<keyword evidence="16" id="KW-1185">Reference proteome</keyword>
<dbReference type="EMBL" id="JABDTM020025191">
    <property type="protein sequence ID" value="KAH0813531.1"/>
    <property type="molecule type" value="Genomic_DNA"/>
</dbReference>
<comment type="caution">
    <text evidence="15">The sequence shown here is derived from an EMBL/GenBank/DDBJ whole genome shotgun (WGS) entry which is preliminary data.</text>
</comment>
<evidence type="ECO:0000256" key="7">
    <source>
        <dbReference type="ARBA" id="ARBA00022824"/>
    </source>
</evidence>
<evidence type="ECO:0000256" key="6">
    <source>
        <dbReference type="ARBA" id="ARBA00022723"/>
    </source>
</evidence>
<evidence type="ECO:0000313" key="15">
    <source>
        <dbReference type="EMBL" id="KAH0813531.1"/>
    </source>
</evidence>
<dbReference type="Proteomes" id="UP000719412">
    <property type="component" value="Unassembled WGS sequence"/>
</dbReference>
<dbReference type="AlphaFoldDB" id="A0A8J6LHG1"/>
<dbReference type="GO" id="GO:0005789">
    <property type="term" value="C:endoplasmic reticulum membrane"/>
    <property type="evidence" value="ECO:0007669"/>
    <property type="project" value="UniProtKB-SubCell"/>
</dbReference>
<dbReference type="PRINTS" id="PR00463">
    <property type="entry name" value="EP450I"/>
</dbReference>
<keyword evidence="8" id="KW-0492">Microsome</keyword>
<dbReference type="PANTHER" id="PTHR24292:SF45">
    <property type="entry name" value="CYTOCHROME P450 6G1-RELATED"/>
    <property type="match status" value="1"/>
</dbReference>